<comment type="function">
    <text evidence="6">HflC and HflK could encode or regulate a protease.</text>
</comment>
<dbReference type="RefSeq" id="WP_025300531.1">
    <property type="nucleotide sequence ID" value="NZ_CP006745.1"/>
</dbReference>
<feature type="domain" description="Band 7" evidence="9">
    <location>
        <begin position="85"/>
        <end position="265"/>
    </location>
</feature>
<accession>V9TU13</accession>
<organism evidence="10 11">
    <name type="scientific">Candidatus Endolissoclinum faulkneri L5</name>
    <dbReference type="NCBI Taxonomy" id="1401328"/>
    <lineage>
        <taxon>Bacteria</taxon>
        <taxon>Pseudomonadati</taxon>
        <taxon>Pseudomonadota</taxon>
        <taxon>Alphaproteobacteria</taxon>
        <taxon>Rhodospirillales</taxon>
        <taxon>Rhodospirillaceae</taxon>
        <taxon>Candidatus Endolissoclinum</taxon>
    </lineage>
</organism>
<evidence type="ECO:0000256" key="7">
    <source>
        <dbReference type="SAM" id="Coils"/>
    </source>
</evidence>
<dbReference type="SMART" id="SM00244">
    <property type="entry name" value="PHB"/>
    <property type="match status" value="1"/>
</dbReference>
<dbReference type="CDD" id="cd03404">
    <property type="entry name" value="SPFH_HflK"/>
    <property type="match status" value="1"/>
</dbReference>
<dbReference type="Gene3D" id="3.30.479.30">
    <property type="entry name" value="Band 7 domain"/>
    <property type="match status" value="1"/>
</dbReference>
<evidence type="ECO:0000256" key="2">
    <source>
        <dbReference type="ARBA" id="ARBA00006971"/>
    </source>
</evidence>
<dbReference type="SUPFAM" id="SSF117892">
    <property type="entry name" value="Band 7/SPFH domain"/>
    <property type="match status" value="1"/>
</dbReference>
<protein>
    <recommendedName>
        <fullName evidence="6">Protein HflK</fullName>
    </recommendedName>
</protein>
<evidence type="ECO:0000256" key="4">
    <source>
        <dbReference type="ARBA" id="ARBA00022989"/>
    </source>
</evidence>
<evidence type="ECO:0000256" key="3">
    <source>
        <dbReference type="ARBA" id="ARBA00022692"/>
    </source>
</evidence>
<name>V9TU13_9PROT</name>
<keyword evidence="4 6" id="KW-1133">Transmembrane helix</keyword>
<feature type="coiled-coil region" evidence="7">
    <location>
        <begin position="257"/>
        <end position="284"/>
    </location>
</feature>
<feature type="region of interest" description="Disordered" evidence="8">
    <location>
        <begin position="1"/>
        <end position="45"/>
    </location>
</feature>
<evidence type="ECO:0000256" key="6">
    <source>
        <dbReference type="RuleBase" id="RU364113"/>
    </source>
</evidence>
<evidence type="ECO:0000256" key="1">
    <source>
        <dbReference type="ARBA" id="ARBA00004167"/>
    </source>
</evidence>
<dbReference type="STRING" id="1401328.P856_434"/>
<keyword evidence="7" id="KW-0175">Coiled coil</keyword>
<evidence type="ECO:0000259" key="9">
    <source>
        <dbReference type="SMART" id="SM00244"/>
    </source>
</evidence>
<dbReference type="KEGG" id="efk:P856_434"/>
<dbReference type="Pfam" id="PF01145">
    <property type="entry name" value="Band_7"/>
    <property type="match status" value="1"/>
</dbReference>
<dbReference type="OrthoDB" id="9779595at2"/>
<dbReference type="InterPro" id="IPR036013">
    <property type="entry name" value="Band_7/SPFH_dom_sf"/>
</dbReference>
<evidence type="ECO:0000256" key="8">
    <source>
        <dbReference type="SAM" id="MobiDB-lite"/>
    </source>
</evidence>
<dbReference type="AlphaFoldDB" id="V9TU13"/>
<keyword evidence="5 6" id="KW-0472">Membrane</keyword>
<evidence type="ECO:0000256" key="5">
    <source>
        <dbReference type="ARBA" id="ARBA00023136"/>
    </source>
</evidence>
<dbReference type="GO" id="GO:0016020">
    <property type="term" value="C:membrane"/>
    <property type="evidence" value="ECO:0007669"/>
    <property type="project" value="UniProtKB-SubCell"/>
</dbReference>
<proteinExistence type="inferred from homology"/>
<dbReference type="NCBIfam" id="TIGR01933">
    <property type="entry name" value="hflK"/>
    <property type="match status" value="1"/>
</dbReference>
<sequence length="393" mass="44537">MPWRDQGGRKRGPWGESNESGGLINSPWGRSRGNGGGSQGPSQNDIEDMLRRQQQKFRDMMPSGFISPRFIILAIFIVAFIWLISGFYRVQPNQQGIELVLGKYQGIPKGPGLQWNWPTPIGEIFLPDVTRENRIEIGFRSGVNERTNTRQDVPEESQMITGDENIIDIDFVVFWRIRNASNFLFNLHNPEQTVKVSAEAVMRDIVGNTKIQDALTECRGAIETSAQEQLQLLVNEYQAGIEIRSVQLNEVDPPAQVIDAFNEVTRARQDLERLKNEAEGYRNDVVPRARGEAAQIIENADAYRQEVVNRAQGDANRFSSVYEAYKRAKKLTTRRIYLDTLEEILSNINKVIIDDNVKNSGVIPYLHLPEIHKLFSNNRLTKDSSPKIKGGGE</sequence>
<keyword evidence="3 6" id="KW-0812">Transmembrane</keyword>
<keyword evidence="11" id="KW-1185">Reference proteome</keyword>
<dbReference type="PATRIC" id="fig|1401328.3.peg.422"/>
<gene>
    <name evidence="10" type="primary">hflK</name>
    <name evidence="10" type="ORF">P856_434</name>
</gene>
<dbReference type="eggNOG" id="COG0330">
    <property type="taxonomic scope" value="Bacteria"/>
</dbReference>
<dbReference type="InterPro" id="IPR050710">
    <property type="entry name" value="Band7/mec-2_domain"/>
</dbReference>
<dbReference type="PANTHER" id="PTHR43327:SF2">
    <property type="entry name" value="MODULATOR OF FTSH PROTEASE HFLK"/>
    <property type="match status" value="1"/>
</dbReference>
<comment type="subunit">
    <text evidence="6">HflC and HflK may interact to form a multimeric complex.</text>
</comment>
<feature type="transmembrane region" description="Helical" evidence="6">
    <location>
        <begin position="70"/>
        <end position="88"/>
    </location>
</feature>
<dbReference type="HOGENOM" id="CLU_039173_0_1_5"/>
<reference evidence="10 11" key="1">
    <citation type="journal article" date="2013" name="PLoS ONE">
        <title>Bacterial endosymbiosis in a chordate host: long-term co-evolution and conservation of secondary metabolism.</title>
        <authorList>
            <person name="Kwan J.C."/>
            <person name="Schmidt E.W."/>
        </authorList>
    </citation>
    <scope>NUCLEOTIDE SEQUENCE [LARGE SCALE GENOMIC DNA]</scope>
    <source>
        <strain evidence="11">faulkneri L5</strain>
    </source>
</reference>
<dbReference type="PANTHER" id="PTHR43327">
    <property type="entry name" value="STOMATIN-LIKE PROTEIN 2, MITOCHONDRIAL"/>
    <property type="match status" value="1"/>
</dbReference>
<evidence type="ECO:0000313" key="11">
    <source>
        <dbReference type="Proteomes" id="UP000018700"/>
    </source>
</evidence>
<comment type="similarity">
    <text evidence="2 6">Belongs to the band 7/mec-2 family. HflK subfamily.</text>
</comment>
<dbReference type="InterPro" id="IPR010201">
    <property type="entry name" value="HflK"/>
</dbReference>
<dbReference type="EMBL" id="CP006745">
    <property type="protein sequence ID" value="AHC73652.1"/>
    <property type="molecule type" value="Genomic_DNA"/>
</dbReference>
<comment type="subcellular location">
    <subcellularLocation>
        <location evidence="1">Membrane</location>
        <topology evidence="1">Single-pass membrane protein</topology>
    </subcellularLocation>
</comment>
<dbReference type="InterPro" id="IPR001107">
    <property type="entry name" value="Band_7"/>
</dbReference>
<evidence type="ECO:0000313" key="10">
    <source>
        <dbReference type="EMBL" id="AHC73652.1"/>
    </source>
</evidence>
<dbReference type="Proteomes" id="UP000018700">
    <property type="component" value="Chromosome"/>
</dbReference>